<evidence type="ECO:0000259" key="2">
    <source>
        <dbReference type="Pfam" id="PF13439"/>
    </source>
</evidence>
<comment type="caution">
    <text evidence="3">The sequence shown here is derived from an EMBL/GenBank/DDBJ whole genome shotgun (WGS) entry which is preliminary data.</text>
</comment>
<proteinExistence type="predicted"/>
<keyword evidence="3" id="KW-0328">Glycosyltransferase</keyword>
<sequence length="368" mass="41417">MSSKKIRVLFTISNFNTAGSGKVVYDLVKGLDKNKFDISIACGSSEGSFFKVIESLHVPIYIFETKVPYRPYISLPFRIVPIARFYKQHDFDIIHSWQWSNDWTEALAAHLVGKKWLYTKKAMGFNKHWQIKSYLAHFIITINEEMGGYFPNKKAQALIPLGIDTSYYSPHAVTSYTKPADTHFHIITVANLVPVKGIQVLLEAMARLNDSQVKLSVLGDFDNAYGHAMVALRDRLELQDQVAFLGKALDVRPYMKSADLYVIPTLDEGRKEGMPMALVEAMSMGLPVLGSDITGINYVLKDFKALLFKAGDSEALAEKIQNLKELDSAALDVLGCKLRAYCEAHFTMVTFIKAHEALYTKMMSHEVL</sequence>
<protein>
    <submittedName>
        <fullName evidence="3">Glycosyltransferase family 4 protein</fullName>
        <ecNumber evidence="3">2.4.-.-</ecNumber>
    </submittedName>
</protein>
<keyword evidence="3" id="KW-0808">Transferase</keyword>
<feature type="domain" description="Glycosyl transferase family 1" evidence="1">
    <location>
        <begin position="182"/>
        <end position="327"/>
    </location>
</feature>
<accession>A0ABW3KPT0</accession>
<evidence type="ECO:0000313" key="4">
    <source>
        <dbReference type="Proteomes" id="UP001597086"/>
    </source>
</evidence>
<dbReference type="SUPFAM" id="SSF53756">
    <property type="entry name" value="UDP-Glycosyltransferase/glycogen phosphorylase"/>
    <property type="match status" value="1"/>
</dbReference>
<dbReference type="Pfam" id="PF13439">
    <property type="entry name" value="Glyco_transf_4"/>
    <property type="match status" value="1"/>
</dbReference>
<dbReference type="Gene3D" id="3.40.50.2000">
    <property type="entry name" value="Glycogen Phosphorylase B"/>
    <property type="match status" value="2"/>
</dbReference>
<dbReference type="PANTHER" id="PTHR12526:SF636">
    <property type="entry name" value="BLL3647 PROTEIN"/>
    <property type="match status" value="1"/>
</dbReference>
<gene>
    <name evidence="3" type="ORF">ACFQ13_01630</name>
</gene>
<evidence type="ECO:0000259" key="1">
    <source>
        <dbReference type="Pfam" id="PF00534"/>
    </source>
</evidence>
<dbReference type="GO" id="GO:0016757">
    <property type="term" value="F:glycosyltransferase activity"/>
    <property type="evidence" value="ECO:0007669"/>
    <property type="project" value="UniProtKB-KW"/>
</dbReference>
<dbReference type="EC" id="2.4.-.-" evidence="3"/>
<dbReference type="Proteomes" id="UP001597086">
    <property type="component" value="Unassembled WGS sequence"/>
</dbReference>
<dbReference type="RefSeq" id="WP_386113343.1">
    <property type="nucleotide sequence ID" value="NZ_JBHTKM010000001.1"/>
</dbReference>
<dbReference type="InterPro" id="IPR001296">
    <property type="entry name" value="Glyco_trans_1"/>
</dbReference>
<organism evidence="3 4">
    <name type="scientific">Winogradskyella rapida</name>
    <dbReference type="NCBI Taxonomy" id="549701"/>
    <lineage>
        <taxon>Bacteria</taxon>
        <taxon>Pseudomonadati</taxon>
        <taxon>Bacteroidota</taxon>
        <taxon>Flavobacteriia</taxon>
        <taxon>Flavobacteriales</taxon>
        <taxon>Flavobacteriaceae</taxon>
        <taxon>Winogradskyella</taxon>
    </lineage>
</organism>
<name>A0ABW3KPT0_9FLAO</name>
<dbReference type="EMBL" id="JBHTKM010000001">
    <property type="protein sequence ID" value="MFD1014608.1"/>
    <property type="molecule type" value="Genomic_DNA"/>
</dbReference>
<keyword evidence="4" id="KW-1185">Reference proteome</keyword>
<dbReference type="CDD" id="cd03801">
    <property type="entry name" value="GT4_PimA-like"/>
    <property type="match status" value="1"/>
</dbReference>
<evidence type="ECO:0000313" key="3">
    <source>
        <dbReference type="EMBL" id="MFD1014608.1"/>
    </source>
</evidence>
<dbReference type="InterPro" id="IPR028098">
    <property type="entry name" value="Glyco_trans_4-like_N"/>
</dbReference>
<reference evidence="4" key="1">
    <citation type="journal article" date="2019" name="Int. J. Syst. Evol. Microbiol.">
        <title>The Global Catalogue of Microorganisms (GCM) 10K type strain sequencing project: providing services to taxonomists for standard genome sequencing and annotation.</title>
        <authorList>
            <consortium name="The Broad Institute Genomics Platform"/>
            <consortium name="The Broad Institute Genome Sequencing Center for Infectious Disease"/>
            <person name="Wu L."/>
            <person name="Ma J."/>
        </authorList>
    </citation>
    <scope>NUCLEOTIDE SEQUENCE [LARGE SCALE GENOMIC DNA]</scope>
    <source>
        <strain evidence="4">CCUG 56098</strain>
    </source>
</reference>
<feature type="domain" description="Glycosyltransferase subfamily 4-like N-terminal" evidence="2">
    <location>
        <begin position="19"/>
        <end position="124"/>
    </location>
</feature>
<dbReference type="Pfam" id="PF00534">
    <property type="entry name" value="Glycos_transf_1"/>
    <property type="match status" value="1"/>
</dbReference>
<dbReference type="PANTHER" id="PTHR12526">
    <property type="entry name" value="GLYCOSYLTRANSFERASE"/>
    <property type="match status" value="1"/>
</dbReference>